<dbReference type="RefSeq" id="WP_044217008.1">
    <property type="nucleotide sequence ID" value="NZ_CAKZLC010000302.1"/>
</dbReference>
<comment type="caution">
    <text evidence="2">The sequence shown here is derived from an EMBL/GenBank/DDBJ whole genome shotgun (WGS) entry which is preliminary data.</text>
</comment>
<dbReference type="InterPro" id="IPR001763">
    <property type="entry name" value="Rhodanese-like_dom"/>
</dbReference>
<sequence>MAQDIRVQELKSKMDANEDFVLLDVREPNERAAFNIGGEFIPLGSLMGRMGELEQHKEDEVIVYCRSGNRSGLAKEFMERAGFKNVRNLLGGMMSWAENYGTGK</sequence>
<dbReference type="STRING" id="1524460.IX84_05080"/>
<dbReference type="PANTHER" id="PTHR43031">
    <property type="entry name" value="FAD-DEPENDENT OXIDOREDUCTASE"/>
    <property type="match status" value="1"/>
</dbReference>
<protein>
    <submittedName>
        <fullName evidence="2">NADH oxidase</fullName>
    </submittedName>
</protein>
<dbReference type="SMART" id="SM00450">
    <property type="entry name" value="RHOD"/>
    <property type="match status" value="1"/>
</dbReference>
<evidence type="ECO:0000259" key="1">
    <source>
        <dbReference type="PROSITE" id="PS50206"/>
    </source>
</evidence>
<keyword evidence="3" id="KW-1185">Reference proteome</keyword>
<dbReference type="SUPFAM" id="SSF52821">
    <property type="entry name" value="Rhodanese/Cell cycle control phosphatase"/>
    <property type="match status" value="1"/>
</dbReference>
<dbReference type="Pfam" id="PF00581">
    <property type="entry name" value="Rhodanese"/>
    <property type="match status" value="1"/>
</dbReference>
<gene>
    <name evidence="2" type="ORF">IX84_05080</name>
</gene>
<evidence type="ECO:0000313" key="3">
    <source>
        <dbReference type="Proteomes" id="UP000029736"/>
    </source>
</evidence>
<dbReference type="AlphaFoldDB" id="A0A098SDQ7"/>
<accession>A0A098SDQ7</accession>
<feature type="domain" description="Rhodanese" evidence="1">
    <location>
        <begin position="16"/>
        <end position="104"/>
    </location>
</feature>
<dbReference type="Gene3D" id="3.40.250.10">
    <property type="entry name" value="Rhodanese-like domain"/>
    <property type="match status" value="1"/>
</dbReference>
<dbReference type="PANTHER" id="PTHR43031:SF17">
    <property type="entry name" value="SULFURTRANSFERASE YTWF-RELATED"/>
    <property type="match status" value="1"/>
</dbReference>
<dbReference type="CDD" id="cd00158">
    <property type="entry name" value="RHOD"/>
    <property type="match status" value="1"/>
</dbReference>
<reference evidence="2 3" key="1">
    <citation type="journal article" date="2014" name="Int. J. Syst. Evol. Microbiol.">
        <title>Phaeodactylibacter xiamenensis gen. nov., sp. nov., a member of the family Saprospiraceae isolated from the marine alga Phaeodactylum tricornutum.</title>
        <authorList>
            <person name="Chen Z.Jr."/>
            <person name="Lei X."/>
            <person name="Lai Q."/>
            <person name="Li Y."/>
            <person name="Zhang B."/>
            <person name="Zhang J."/>
            <person name="Zhang H."/>
            <person name="Yang L."/>
            <person name="Zheng W."/>
            <person name="Tian Y."/>
            <person name="Yu Z."/>
            <person name="Xu H.Jr."/>
            <person name="Zheng T."/>
        </authorList>
    </citation>
    <scope>NUCLEOTIDE SEQUENCE [LARGE SCALE GENOMIC DNA]</scope>
    <source>
        <strain evidence="2 3">KD52</strain>
    </source>
</reference>
<dbReference type="EMBL" id="JPOS01000012">
    <property type="protein sequence ID" value="KGE89142.1"/>
    <property type="molecule type" value="Genomic_DNA"/>
</dbReference>
<evidence type="ECO:0000313" key="2">
    <source>
        <dbReference type="EMBL" id="KGE89142.1"/>
    </source>
</evidence>
<dbReference type="Proteomes" id="UP000029736">
    <property type="component" value="Unassembled WGS sequence"/>
</dbReference>
<name>A0A098SDQ7_9BACT</name>
<dbReference type="PROSITE" id="PS50206">
    <property type="entry name" value="RHODANESE_3"/>
    <property type="match status" value="1"/>
</dbReference>
<dbReference type="InterPro" id="IPR050229">
    <property type="entry name" value="GlpE_sulfurtransferase"/>
</dbReference>
<dbReference type="InterPro" id="IPR036873">
    <property type="entry name" value="Rhodanese-like_dom_sf"/>
</dbReference>
<proteinExistence type="predicted"/>
<organism evidence="2 3">
    <name type="scientific">Phaeodactylibacter xiamenensis</name>
    <dbReference type="NCBI Taxonomy" id="1524460"/>
    <lineage>
        <taxon>Bacteria</taxon>
        <taxon>Pseudomonadati</taxon>
        <taxon>Bacteroidota</taxon>
        <taxon>Saprospiria</taxon>
        <taxon>Saprospirales</taxon>
        <taxon>Haliscomenobacteraceae</taxon>
        <taxon>Phaeodactylibacter</taxon>
    </lineage>
</organism>
<dbReference type="OrthoDB" id="9808735at2"/>